<protein>
    <submittedName>
        <fullName evidence="1">Uncharacterized protein</fullName>
    </submittedName>
</protein>
<comment type="caution">
    <text evidence="1">The sequence shown here is derived from an EMBL/GenBank/DDBJ whole genome shotgun (WGS) entry which is preliminary data.</text>
</comment>
<name>A0A9P6E4A2_9AGAR</name>
<proteinExistence type="predicted"/>
<evidence type="ECO:0000313" key="2">
    <source>
        <dbReference type="Proteomes" id="UP000807306"/>
    </source>
</evidence>
<sequence>MTGHHGGVIRSWWCCLAPNTLFGFVVQANGLSLPNLPGNLESSRFKTSYLTLTTVECLLAGNISVAIIICQAEEIALESHEFIDTEVEASFSVKNCNA</sequence>
<gene>
    <name evidence="1" type="ORF">CPB83DRAFT_117527</name>
</gene>
<dbReference type="EMBL" id="MU157952">
    <property type="protein sequence ID" value="KAF9522291.1"/>
    <property type="molecule type" value="Genomic_DNA"/>
</dbReference>
<organism evidence="1 2">
    <name type="scientific">Crepidotus variabilis</name>
    <dbReference type="NCBI Taxonomy" id="179855"/>
    <lineage>
        <taxon>Eukaryota</taxon>
        <taxon>Fungi</taxon>
        <taxon>Dikarya</taxon>
        <taxon>Basidiomycota</taxon>
        <taxon>Agaricomycotina</taxon>
        <taxon>Agaricomycetes</taxon>
        <taxon>Agaricomycetidae</taxon>
        <taxon>Agaricales</taxon>
        <taxon>Agaricineae</taxon>
        <taxon>Crepidotaceae</taxon>
        <taxon>Crepidotus</taxon>
    </lineage>
</organism>
<evidence type="ECO:0000313" key="1">
    <source>
        <dbReference type="EMBL" id="KAF9522291.1"/>
    </source>
</evidence>
<reference evidence="1" key="1">
    <citation type="submission" date="2020-11" db="EMBL/GenBank/DDBJ databases">
        <authorList>
            <consortium name="DOE Joint Genome Institute"/>
            <person name="Ahrendt S."/>
            <person name="Riley R."/>
            <person name="Andreopoulos W."/>
            <person name="Labutti K."/>
            <person name="Pangilinan J."/>
            <person name="Ruiz-Duenas F.J."/>
            <person name="Barrasa J.M."/>
            <person name="Sanchez-Garcia M."/>
            <person name="Camarero S."/>
            <person name="Miyauchi S."/>
            <person name="Serrano A."/>
            <person name="Linde D."/>
            <person name="Babiker R."/>
            <person name="Drula E."/>
            <person name="Ayuso-Fernandez I."/>
            <person name="Pacheco R."/>
            <person name="Padilla G."/>
            <person name="Ferreira P."/>
            <person name="Barriuso J."/>
            <person name="Kellner H."/>
            <person name="Castanera R."/>
            <person name="Alfaro M."/>
            <person name="Ramirez L."/>
            <person name="Pisabarro A.G."/>
            <person name="Kuo A."/>
            <person name="Tritt A."/>
            <person name="Lipzen A."/>
            <person name="He G."/>
            <person name="Yan M."/>
            <person name="Ng V."/>
            <person name="Cullen D."/>
            <person name="Martin F."/>
            <person name="Rosso M.-N."/>
            <person name="Henrissat B."/>
            <person name="Hibbett D."/>
            <person name="Martinez A.T."/>
            <person name="Grigoriev I.V."/>
        </authorList>
    </citation>
    <scope>NUCLEOTIDE SEQUENCE</scope>
    <source>
        <strain evidence="1">CBS 506.95</strain>
    </source>
</reference>
<accession>A0A9P6E4A2</accession>
<dbReference type="AlphaFoldDB" id="A0A9P6E4A2"/>
<dbReference type="Proteomes" id="UP000807306">
    <property type="component" value="Unassembled WGS sequence"/>
</dbReference>
<keyword evidence="2" id="KW-1185">Reference proteome</keyword>